<protein>
    <submittedName>
        <fullName evidence="1">Uncharacterized protein</fullName>
    </submittedName>
</protein>
<gene>
    <name evidence="1" type="ORF">SL103_26665</name>
</gene>
<dbReference type="OrthoDB" id="4312245at2"/>
<evidence type="ECO:0000313" key="1">
    <source>
        <dbReference type="EMBL" id="AOP49355.1"/>
    </source>
</evidence>
<dbReference type="Proteomes" id="UP000094094">
    <property type="component" value="Chromosome"/>
</dbReference>
<sequence length="91" mass="9483">MSDPEGPGVSSSEGRAERQAFDAIGAVVGWYAARIAAESAAPVPDETRVRELRSARRAALDDQAQLATADPEEAAGVAAFYAARLRELAGP</sequence>
<dbReference type="KEGG" id="slc:SL103_26665"/>
<dbReference type="RefSeq" id="WP_069571487.1">
    <property type="nucleotide sequence ID" value="NZ_CP017157.1"/>
</dbReference>
<name>A0A1D7VRH4_9ACTN</name>
<dbReference type="AlphaFoldDB" id="A0A1D7VRH4"/>
<organism evidence="1 2">
    <name type="scientific">Streptomyces lydicus</name>
    <dbReference type="NCBI Taxonomy" id="47763"/>
    <lineage>
        <taxon>Bacteria</taxon>
        <taxon>Bacillati</taxon>
        <taxon>Actinomycetota</taxon>
        <taxon>Actinomycetes</taxon>
        <taxon>Kitasatosporales</taxon>
        <taxon>Streptomycetaceae</taxon>
        <taxon>Streptomyces</taxon>
    </lineage>
</organism>
<evidence type="ECO:0000313" key="2">
    <source>
        <dbReference type="Proteomes" id="UP000094094"/>
    </source>
</evidence>
<reference evidence="1 2" key="1">
    <citation type="submission" date="2016-09" db="EMBL/GenBank/DDBJ databases">
        <title>Complete genome sequencing of Streptomyces lydicus 103 and metabolic pathways analysis of antibiotic biosynthesis.</title>
        <authorList>
            <person name="Jia N."/>
            <person name="Ding M.-Z."/>
            <person name="Gao F."/>
            <person name="Yuan Y.-J."/>
        </authorList>
    </citation>
    <scope>NUCLEOTIDE SEQUENCE [LARGE SCALE GENOMIC DNA]</scope>
    <source>
        <strain evidence="1 2">103</strain>
    </source>
</reference>
<keyword evidence="2" id="KW-1185">Reference proteome</keyword>
<proteinExistence type="predicted"/>
<dbReference type="EMBL" id="CP017157">
    <property type="protein sequence ID" value="AOP49355.1"/>
    <property type="molecule type" value="Genomic_DNA"/>
</dbReference>
<accession>A0A1D7VRH4</accession>